<evidence type="ECO:0000313" key="3">
    <source>
        <dbReference type="Proteomes" id="UP000019103"/>
    </source>
</evidence>
<accession>W4ISC2</accession>
<organism evidence="2 3">
    <name type="scientific">Plasmodium falciparum (isolate Palo Alto / Uganda)</name>
    <dbReference type="NCBI Taxonomy" id="57270"/>
    <lineage>
        <taxon>Eukaryota</taxon>
        <taxon>Sar</taxon>
        <taxon>Alveolata</taxon>
        <taxon>Apicomplexa</taxon>
        <taxon>Aconoidasida</taxon>
        <taxon>Haemosporida</taxon>
        <taxon>Plasmodiidae</taxon>
        <taxon>Plasmodium</taxon>
        <taxon>Plasmodium (Laverania)</taxon>
    </lineage>
</organism>
<dbReference type="Proteomes" id="UP000019103">
    <property type="component" value="Unassembled WGS sequence"/>
</dbReference>
<gene>
    <name evidence="2" type="ORF">PFUGPA_05349</name>
</gene>
<evidence type="ECO:0000256" key="1">
    <source>
        <dbReference type="SAM" id="Phobius"/>
    </source>
</evidence>
<protein>
    <submittedName>
        <fullName evidence="2">Uncharacterized protein</fullName>
    </submittedName>
</protein>
<evidence type="ECO:0000313" key="2">
    <source>
        <dbReference type="EMBL" id="ETW52342.1"/>
    </source>
</evidence>
<dbReference type="AlphaFoldDB" id="W4ISC2"/>
<sequence length="69" mass="7941">MLIHFFNLIYGNLYILRCIKFTINLMSSNLILGLSISINIFYDLPTFTYNKGNISKCMNKIISLCEVKG</sequence>
<proteinExistence type="predicted"/>
<reference evidence="2 3" key="2">
    <citation type="submission" date="2013-02" db="EMBL/GenBank/DDBJ databases">
        <title>The Genome Sequence of Plasmodium falciparum Palo Alto/Uganda.</title>
        <authorList>
            <consortium name="The Broad Institute Genome Sequencing Platform"/>
            <consortium name="The Broad Institute Genome Sequencing Center for Infectious Disease"/>
            <person name="Neafsey D."/>
            <person name="Cheeseman I."/>
            <person name="Volkman S."/>
            <person name="Adams J."/>
            <person name="Walker B."/>
            <person name="Young S.K."/>
            <person name="Zeng Q."/>
            <person name="Gargeya S."/>
            <person name="Fitzgerald M."/>
            <person name="Haas B."/>
            <person name="Abouelleil A."/>
            <person name="Alvarado L."/>
            <person name="Arachchi H.M."/>
            <person name="Berlin A.M."/>
            <person name="Chapman S.B."/>
            <person name="Dewar J."/>
            <person name="Goldberg J."/>
            <person name="Griggs A."/>
            <person name="Gujja S."/>
            <person name="Hansen M."/>
            <person name="Howarth C."/>
            <person name="Imamovic A."/>
            <person name="Larimer J."/>
            <person name="McCowan C."/>
            <person name="Murphy C."/>
            <person name="Neiman D."/>
            <person name="Pearson M."/>
            <person name="Priest M."/>
            <person name="Roberts A."/>
            <person name="Saif S."/>
            <person name="Shea T."/>
            <person name="Sisk P."/>
            <person name="Sykes S."/>
            <person name="Wortman J."/>
            <person name="Nusbaum C."/>
            <person name="Birren B."/>
        </authorList>
    </citation>
    <scope>NUCLEOTIDE SEQUENCE [LARGE SCALE GENOMIC DNA]</scope>
    <source>
        <strain evidence="2 3">Palo Alto/Uganda</strain>
    </source>
</reference>
<reference evidence="2 3" key="1">
    <citation type="submission" date="2013-02" db="EMBL/GenBank/DDBJ databases">
        <title>The Genome Annotation of Plasmodium falciparum Palo Alto/Uganda.</title>
        <authorList>
            <consortium name="The Broad Institute Genome Sequencing Platform"/>
            <consortium name="The Broad Institute Genome Sequencing Center for Infectious Disease"/>
            <person name="Neafsey D."/>
            <person name="Hoffman S."/>
            <person name="Volkman S."/>
            <person name="Rosenthal P."/>
            <person name="Walker B."/>
            <person name="Young S.K."/>
            <person name="Zeng Q."/>
            <person name="Gargeya S."/>
            <person name="Fitzgerald M."/>
            <person name="Haas B."/>
            <person name="Abouelleil A."/>
            <person name="Allen A.W."/>
            <person name="Alvarado L."/>
            <person name="Arachchi H.M."/>
            <person name="Berlin A.M."/>
            <person name="Chapman S.B."/>
            <person name="Gainer-Dewar J."/>
            <person name="Goldberg J."/>
            <person name="Griggs A."/>
            <person name="Gujja S."/>
            <person name="Hansen M."/>
            <person name="Howarth C."/>
            <person name="Imamovic A."/>
            <person name="Ireland A."/>
            <person name="Larimer J."/>
            <person name="McCowan C."/>
            <person name="Murphy C."/>
            <person name="Pearson M."/>
            <person name="Poon T.W."/>
            <person name="Priest M."/>
            <person name="Roberts A."/>
            <person name="Saif S."/>
            <person name="Shea T."/>
            <person name="Sisk P."/>
            <person name="Sykes S."/>
            <person name="Wortman J."/>
            <person name="Nusbaum C."/>
            <person name="Birren B."/>
        </authorList>
    </citation>
    <scope>NUCLEOTIDE SEQUENCE [LARGE SCALE GENOMIC DNA]</scope>
    <source>
        <strain evidence="2 3">Palo Alto/Uganda</strain>
    </source>
</reference>
<keyword evidence="1" id="KW-0472">Membrane</keyword>
<feature type="transmembrane region" description="Helical" evidence="1">
    <location>
        <begin position="21"/>
        <end position="42"/>
    </location>
</feature>
<name>W4ISC2_PLAFP</name>
<dbReference type="EMBL" id="KI927388">
    <property type="protein sequence ID" value="ETW52342.1"/>
    <property type="molecule type" value="Genomic_DNA"/>
</dbReference>
<keyword evidence="1" id="KW-1133">Transmembrane helix</keyword>
<keyword evidence="1" id="KW-0812">Transmembrane</keyword>